<organism evidence="2 3">
    <name type="scientific">Rhodococcus gannanensis</name>
    <dbReference type="NCBI Taxonomy" id="1960308"/>
    <lineage>
        <taxon>Bacteria</taxon>
        <taxon>Bacillati</taxon>
        <taxon>Actinomycetota</taxon>
        <taxon>Actinomycetes</taxon>
        <taxon>Mycobacteriales</taxon>
        <taxon>Nocardiaceae</taxon>
        <taxon>Rhodococcus</taxon>
    </lineage>
</organism>
<accession>A0ABW4P058</accession>
<dbReference type="EMBL" id="JBHUFB010000007">
    <property type="protein sequence ID" value="MFD1811333.1"/>
    <property type="molecule type" value="Genomic_DNA"/>
</dbReference>
<comment type="caution">
    <text evidence="2">The sequence shown here is derived from an EMBL/GenBank/DDBJ whole genome shotgun (WGS) entry which is preliminary data.</text>
</comment>
<keyword evidence="3" id="KW-1185">Reference proteome</keyword>
<keyword evidence="1" id="KW-0732">Signal</keyword>
<dbReference type="RefSeq" id="WP_378483886.1">
    <property type="nucleotide sequence ID" value="NZ_JBHUFB010000007.1"/>
</dbReference>
<evidence type="ECO:0008006" key="4">
    <source>
        <dbReference type="Google" id="ProtNLM"/>
    </source>
</evidence>
<reference evidence="3" key="1">
    <citation type="journal article" date="2019" name="Int. J. Syst. Evol. Microbiol.">
        <title>The Global Catalogue of Microorganisms (GCM) 10K type strain sequencing project: providing services to taxonomists for standard genome sequencing and annotation.</title>
        <authorList>
            <consortium name="The Broad Institute Genomics Platform"/>
            <consortium name="The Broad Institute Genome Sequencing Center for Infectious Disease"/>
            <person name="Wu L."/>
            <person name="Ma J."/>
        </authorList>
    </citation>
    <scope>NUCLEOTIDE SEQUENCE [LARGE SCALE GENOMIC DNA]</scope>
    <source>
        <strain evidence="3">DT72</strain>
    </source>
</reference>
<evidence type="ECO:0000313" key="3">
    <source>
        <dbReference type="Proteomes" id="UP001597286"/>
    </source>
</evidence>
<feature type="signal peptide" evidence="1">
    <location>
        <begin position="1"/>
        <end position="20"/>
    </location>
</feature>
<sequence>MQWGRAVGVAACLASVVAFGAACGSTVTGTPQAAGVAGTSTVWAPTAVPTRSAAAATPSGSGVGKMLSCPEIELAVAGVISDATLNELPDSFGVDMSSMCFFGVGGSDEPVFGMTLSEYPFQAEQITSMREHMASTGTGGLIESDAATRLGGYLSDPIGRGDVGLTLPGVLVTFVTVGEEPLPRQQVIDVVLEVGDLLVG</sequence>
<proteinExistence type="predicted"/>
<gene>
    <name evidence="2" type="ORF">ACFSJG_03845</name>
</gene>
<evidence type="ECO:0000313" key="2">
    <source>
        <dbReference type="EMBL" id="MFD1811333.1"/>
    </source>
</evidence>
<evidence type="ECO:0000256" key="1">
    <source>
        <dbReference type="SAM" id="SignalP"/>
    </source>
</evidence>
<dbReference type="PROSITE" id="PS51257">
    <property type="entry name" value="PROKAR_LIPOPROTEIN"/>
    <property type="match status" value="1"/>
</dbReference>
<feature type="chain" id="PRO_5046322651" description="DUF3558 domain-containing protein" evidence="1">
    <location>
        <begin position="21"/>
        <end position="200"/>
    </location>
</feature>
<protein>
    <recommendedName>
        <fullName evidence="4">DUF3558 domain-containing protein</fullName>
    </recommendedName>
</protein>
<dbReference type="Proteomes" id="UP001597286">
    <property type="component" value="Unassembled WGS sequence"/>
</dbReference>
<name>A0ABW4P058_9NOCA</name>